<proteinExistence type="predicted"/>
<reference evidence="2" key="1">
    <citation type="submission" date="2023-10" db="EMBL/GenBank/DDBJ databases">
        <authorList>
            <person name="Chen Y."/>
            <person name="Shah S."/>
            <person name="Dougan E. K."/>
            <person name="Thang M."/>
            <person name="Chan C."/>
        </authorList>
    </citation>
    <scope>NUCLEOTIDE SEQUENCE [LARGE SCALE GENOMIC DNA]</scope>
</reference>
<feature type="region of interest" description="Disordered" evidence="1">
    <location>
        <begin position="1"/>
        <end position="95"/>
    </location>
</feature>
<feature type="region of interest" description="Disordered" evidence="1">
    <location>
        <begin position="163"/>
        <end position="182"/>
    </location>
</feature>
<feature type="non-terminal residue" evidence="2">
    <location>
        <position position="182"/>
    </location>
</feature>
<evidence type="ECO:0000313" key="2">
    <source>
        <dbReference type="EMBL" id="CAK0907556.1"/>
    </source>
</evidence>
<feature type="compositionally biased region" description="Low complexity" evidence="1">
    <location>
        <begin position="16"/>
        <end position="36"/>
    </location>
</feature>
<gene>
    <name evidence="2" type="ORF">PCOR1329_LOCUS82536</name>
</gene>
<feature type="non-terminal residue" evidence="2">
    <location>
        <position position="1"/>
    </location>
</feature>
<protein>
    <submittedName>
        <fullName evidence="2">Uncharacterized protein</fullName>
    </submittedName>
</protein>
<feature type="region of interest" description="Disordered" evidence="1">
    <location>
        <begin position="114"/>
        <end position="146"/>
    </location>
</feature>
<evidence type="ECO:0000256" key="1">
    <source>
        <dbReference type="SAM" id="MobiDB-lite"/>
    </source>
</evidence>
<organism evidence="2 3">
    <name type="scientific">Prorocentrum cordatum</name>
    <dbReference type="NCBI Taxonomy" id="2364126"/>
    <lineage>
        <taxon>Eukaryota</taxon>
        <taxon>Sar</taxon>
        <taxon>Alveolata</taxon>
        <taxon>Dinophyceae</taxon>
        <taxon>Prorocentrales</taxon>
        <taxon>Prorocentraceae</taxon>
        <taxon>Prorocentrum</taxon>
    </lineage>
</organism>
<sequence length="182" mass="18223">RPAVASPSRLTGGASPLARAADHAAGPPAGEAARGRTPSRQEAQAASPVHAGVSASPKTAGAGIGASPKAGPAHHFHMEPTRSSSSATEAAVEGLSQGVQDAVQLLEGCLEARPDDGRVAETTGAGSKAQGVLGARQRPGAFGRRGQGRRCVLRLRPLRDAAASPGRPEFGCMPDFAADRAG</sequence>
<comment type="caution">
    <text evidence="2">The sequence shown here is derived from an EMBL/GenBank/DDBJ whole genome shotgun (WGS) entry which is preliminary data.</text>
</comment>
<accession>A0ABN9Y8W3</accession>
<dbReference type="EMBL" id="CAUYUJ010021881">
    <property type="protein sequence ID" value="CAK0907556.1"/>
    <property type="molecule type" value="Genomic_DNA"/>
</dbReference>
<keyword evidence="3" id="KW-1185">Reference proteome</keyword>
<name>A0ABN9Y8W3_9DINO</name>
<evidence type="ECO:0000313" key="3">
    <source>
        <dbReference type="Proteomes" id="UP001189429"/>
    </source>
</evidence>
<dbReference type="Proteomes" id="UP001189429">
    <property type="component" value="Unassembled WGS sequence"/>
</dbReference>